<gene>
    <name evidence="1" type="ordered locus">DEHA2A08250g</name>
</gene>
<name>B5RSS8_DEBHA</name>
<dbReference type="OrthoDB" id="415590at2759"/>
<dbReference type="Proteomes" id="UP000000599">
    <property type="component" value="Chromosome A"/>
</dbReference>
<dbReference type="HOGENOM" id="CLU_3014107_0_0_1"/>
<dbReference type="InParanoid" id="B5RSS8"/>
<dbReference type="GeneID" id="8998105"/>
<sequence length="56" mass="6485">MFSTLDASSFSELNNIKIDPTEDENRVKHRQIQMKNIVSGSRVRSKTGCICCRRRK</sequence>
<protein>
    <submittedName>
        <fullName evidence="1">DEHA2A08250p</fullName>
    </submittedName>
</protein>
<proteinExistence type="predicted"/>
<evidence type="ECO:0000313" key="2">
    <source>
        <dbReference type="Proteomes" id="UP000000599"/>
    </source>
</evidence>
<organism evidence="1 2">
    <name type="scientific">Debaryomyces hansenii (strain ATCC 36239 / CBS 767 / BCRC 21394 / JCM 1990 / NBRC 0083 / IGC 2968)</name>
    <name type="common">Yeast</name>
    <name type="synonym">Torulaspora hansenii</name>
    <dbReference type="NCBI Taxonomy" id="284592"/>
    <lineage>
        <taxon>Eukaryota</taxon>
        <taxon>Fungi</taxon>
        <taxon>Dikarya</taxon>
        <taxon>Ascomycota</taxon>
        <taxon>Saccharomycotina</taxon>
        <taxon>Pichiomycetes</taxon>
        <taxon>Debaryomycetaceae</taxon>
        <taxon>Debaryomyces</taxon>
    </lineage>
</organism>
<dbReference type="KEGG" id="dha:DEHA2A08250g"/>
<dbReference type="RefSeq" id="XP_002770007.1">
    <property type="nucleotide sequence ID" value="XM_002769961.1"/>
</dbReference>
<accession>B5RSS8</accession>
<dbReference type="EMBL" id="CR382133">
    <property type="protein sequence ID" value="CAR65384.1"/>
    <property type="molecule type" value="Genomic_DNA"/>
</dbReference>
<keyword evidence="2" id="KW-1185">Reference proteome</keyword>
<dbReference type="AlphaFoldDB" id="B5RSS8"/>
<reference evidence="1 2" key="1">
    <citation type="journal article" date="2004" name="Nature">
        <title>Genome evolution in yeasts.</title>
        <authorList>
            <consortium name="Genolevures"/>
            <person name="Dujon B."/>
            <person name="Sherman D."/>
            <person name="Fischer G."/>
            <person name="Durrens P."/>
            <person name="Casaregola S."/>
            <person name="Lafontaine I."/>
            <person name="de Montigny J."/>
            <person name="Marck C."/>
            <person name="Neuveglise C."/>
            <person name="Talla E."/>
            <person name="Goffard N."/>
            <person name="Frangeul L."/>
            <person name="Aigle M."/>
            <person name="Anthouard V."/>
            <person name="Babour A."/>
            <person name="Barbe V."/>
            <person name="Barnay S."/>
            <person name="Blanchin S."/>
            <person name="Beckerich J.M."/>
            <person name="Beyne E."/>
            <person name="Bleykasten C."/>
            <person name="Boisrame A."/>
            <person name="Boyer J."/>
            <person name="Cattolico L."/>
            <person name="Confanioleri F."/>
            <person name="de Daruvar A."/>
            <person name="Despons L."/>
            <person name="Fabre E."/>
            <person name="Fairhead C."/>
            <person name="Ferry-Dumazet H."/>
            <person name="Groppi A."/>
            <person name="Hantraye F."/>
            <person name="Hennequin C."/>
            <person name="Jauniaux N."/>
            <person name="Joyet P."/>
            <person name="Kachouri R."/>
            <person name="Kerrest A."/>
            <person name="Koszul R."/>
            <person name="Lemaire M."/>
            <person name="Lesur I."/>
            <person name="Ma L."/>
            <person name="Muller H."/>
            <person name="Nicaud J.M."/>
            <person name="Nikolski M."/>
            <person name="Oztas S."/>
            <person name="Ozier-Kalogeropoulos O."/>
            <person name="Pellenz S."/>
            <person name="Potier S."/>
            <person name="Richard G.F."/>
            <person name="Straub M.L."/>
            <person name="Suleau A."/>
            <person name="Swennene D."/>
            <person name="Tekaia F."/>
            <person name="Wesolowski-Louvel M."/>
            <person name="Westhof E."/>
            <person name="Wirth B."/>
            <person name="Zeniou-Meyer M."/>
            <person name="Zivanovic I."/>
            <person name="Bolotin-Fukuhara M."/>
            <person name="Thierry A."/>
            <person name="Bouchier C."/>
            <person name="Caudron B."/>
            <person name="Scarpelli C."/>
            <person name="Gaillardin C."/>
            <person name="Weissenbach J."/>
            <person name="Wincker P."/>
            <person name="Souciet J.L."/>
        </authorList>
    </citation>
    <scope>NUCLEOTIDE SEQUENCE [LARGE SCALE GENOMIC DNA]</scope>
    <source>
        <strain evidence="2">ATCC 36239 / CBS 767 / BCRC 21394 / JCM 1990 / NBRC 0083 / IGC 2968</strain>
    </source>
</reference>
<dbReference type="VEuPathDB" id="FungiDB:DEHA2A08250g"/>
<evidence type="ECO:0000313" key="1">
    <source>
        <dbReference type="EMBL" id="CAR65384.1"/>
    </source>
</evidence>